<sequence length="563" mass="65299">MDLIKLPQNVIENIALQMGSSDRIRLALTNKTMFQHVIGSVYHTIIYQPSSEYPIIKRNDNVIDNVTLINDGNITLFFETISRPSVLNFYYSDLVIELYLEKMSHLSAFDLVSWRQTQMPHFSCLERYQFPEEISIPPITFQDAPNLNTLIVDRNFCDYLDHSVESINFLHSEKIQNMYIKGVLGRNEDMTMFKLLTRNPQMIRHLQELHFLVDRHENYEVVYRRIVGFFAILRKMNLGMHQVHKLSVTLTNRSSSSIISLISKHIIFENLSELTLFIQDDGKVLTLVKSLDRLTNIIRYHGSNIRKLNLRYDLVGEDIEKNHLRSMMLLKLCESFQNLTHLNYDLKISGLNFSNMLMILGSPITNNIKSIIDLRINVYQPSENLVGNIVSTLEEAMQLFPYLNFLNRCNCLICQSIVETLALEADNSPLLFDETIKVSTLLIIGQELDMAQRLSESSINSSSVVNKHSSCLRKDDYPKNGFLFDHLINLQLNHSLNYLPNLKNFELCGLMYKRVVYGFHNSTSHYNHHFDLLYGNEFRGLEDTIVSNIMGMGHIFRGNIRLR</sequence>
<dbReference type="Proteomes" id="UP000029867">
    <property type="component" value="Unassembled WGS sequence"/>
</dbReference>
<evidence type="ECO:0008006" key="3">
    <source>
        <dbReference type="Google" id="ProtNLM"/>
    </source>
</evidence>
<evidence type="ECO:0000313" key="1">
    <source>
        <dbReference type="EMBL" id="KGK36870.1"/>
    </source>
</evidence>
<name>A0A099NWA3_PICKU</name>
<dbReference type="EMBL" id="JQFK01000051">
    <property type="protein sequence ID" value="KGK36870.1"/>
    <property type="molecule type" value="Genomic_DNA"/>
</dbReference>
<evidence type="ECO:0000313" key="2">
    <source>
        <dbReference type="Proteomes" id="UP000029867"/>
    </source>
</evidence>
<dbReference type="HOGENOM" id="CLU_484021_0_0_1"/>
<dbReference type="VEuPathDB" id="FungiDB:C5L36_0C04830"/>
<reference evidence="2" key="1">
    <citation type="journal article" date="2014" name="Microb. Cell Fact.">
        <title>Exploiting Issatchenkia orientalis SD108 for succinic acid production.</title>
        <authorList>
            <person name="Xiao H."/>
            <person name="Shao Z."/>
            <person name="Jiang Y."/>
            <person name="Dole S."/>
            <person name="Zhao H."/>
        </authorList>
    </citation>
    <scope>NUCLEOTIDE SEQUENCE [LARGE SCALE GENOMIC DNA]</scope>
    <source>
        <strain evidence="2">SD108</strain>
    </source>
</reference>
<dbReference type="AlphaFoldDB" id="A0A099NWA3"/>
<comment type="caution">
    <text evidence="1">The sequence shown here is derived from an EMBL/GenBank/DDBJ whole genome shotgun (WGS) entry which is preliminary data.</text>
</comment>
<proteinExistence type="predicted"/>
<gene>
    <name evidence="1" type="ORF">JL09_g3997</name>
</gene>
<protein>
    <recommendedName>
        <fullName evidence="3">F-box domain-containing protein</fullName>
    </recommendedName>
</protein>
<organism evidence="1 2">
    <name type="scientific">Pichia kudriavzevii</name>
    <name type="common">Yeast</name>
    <name type="synonym">Issatchenkia orientalis</name>
    <dbReference type="NCBI Taxonomy" id="4909"/>
    <lineage>
        <taxon>Eukaryota</taxon>
        <taxon>Fungi</taxon>
        <taxon>Dikarya</taxon>
        <taxon>Ascomycota</taxon>
        <taxon>Saccharomycotina</taxon>
        <taxon>Pichiomycetes</taxon>
        <taxon>Pichiales</taxon>
        <taxon>Pichiaceae</taxon>
        <taxon>Pichia</taxon>
    </lineage>
</organism>
<accession>A0A099NWA3</accession>